<accession>A0A7Z2ZKE7</accession>
<dbReference type="AlphaFoldDB" id="A0A7Z2ZKE7"/>
<keyword evidence="3" id="KW-1185">Reference proteome</keyword>
<evidence type="ECO:0000313" key="2">
    <source>
        <dbReference type="EMBL" id="QJD82898.1"/>
    </source>
</evidence>
<dbReference type="InterPro" id="IPR001173">
    <property type="entry name" value="Glyco_trans_2-like"/>
</dbReference>
<dbReference type="KEGG" id="cheb:HH215_06705"/>
<keyword evidence="2" id="KW-0808">Transferase</keyword>
<dbReference type="InterPro" id="IPR051159">
    <property type="entry name" value="Hexapeptide_acetyltransf"/>
</dbReference>
<dbReference type="CDD" id="cd00761">
    <property type="entry name" value="Glyco_tranf_GTA_type"/>
    <property type="match status" value="1"/>
</dbReference>
<dbReference type="Gene3D" id="2.160.10.10">
    <property type="entry name" value="Hexapeptide repeat proteins"/>
    <property type="match status" value="1"/>
</dbReference>
<name>A0A7Z2ZKE7_9BACL</name>
<evidence type="ECO:0000259" key="1">
    <source>
        <dbReference type="Pfam" id="PF00535"/>
    </source>
</evidence>
<dbReference type="Gene3D" id="3.90.550.10">
    <property type="entry name" value="Spore Coat Polysaccharide Biosynthesis Protein SpsA, Chain A"/>
    <property type="match status" value="1"/>
</dbReference>
<dbReference type="CDD" id="cd04647">
    <property type="entry name" value="LbH_MAT_like"/>
    <property type="match status" value="1"/>
</dbReference>
<gene>
    <name evidence="2" type="ORF">HH215_06705</name>
</gene>
<reference evidence="2 3" key="1">
    <citation type="submission" date="2020-04" db="EMBL/GenBank/DDBJ databases">
        <title>Genome sequencing of novel species.</title>
        <authorList>
            <person name="Heo J."/>
            <person name="Kim S.-J."/>
            <person name="Kim J.-S."/>
            <person name="Hong S.-B."/>
            <person name="Kwon S.-W."/>
        </authorList>
    </citation>
    <scope>NUCLEOTIDE SEQUENCE [LARGE SCALE GENOMIC DNA]</scope>
    <source>
        <strain evidence="2 3">MFER-1</strain>
    </source>
</reference>
<dbReference type="InterPro" id="IPR001451">
    <property type="entry name" value="Hexapep"/>
</dbReference>
<feature type="domain" description="Glycosyltransferase 2-like" evidence="1">
    <location>
        <begin position="179"/>
        <end position="349"/>
    </location>
</feature>
<protein>
    <submittedName>
        <fullName evidence="2">Glycosyltransferase</fullName>
    </submittedName>
</protein>
<evidence type="ECO:0000313" key="3">
    <source>
        <dbReference type="Proteomes" id="UP000502248"/>
    </source>
</evidence>
<organism evidence="2 3">
    <name type="scientific">Cohnella herbarum</name>
    <dbReference type="NCBI Taxonomy" id="2728023"/>
    <lineage>
        <taxon>Bacteria</taxon>
        <taxon>Bacillati</taxon>
        <taxon>Bacillota</taxon>
        <taxon>Bacilli</taxon>
        <taxon>Bacillales</taxon>
        <taxon>Paenibacillaceae</taxon>
        <taxon>Cohnella</taxon>
    </lineage>
</organism>
<sequence>MDITPERISIGHGVSLSAPYTLKVINDENELPAILLGDGCRIQPGLTIVAKHQVTLERNVLIDPHVHISDHVDMDVKLPTGAPFPNLGDSSTEGEVHICEGAWIGAHAIVQGAVRIGRGSVVKPNSVVVRDVPDYCVVAGIPAEIVQLYETSSVSWVPVTGDDHASELLATRRRHPLLSICLPTFNRAPHLEHCLQSIYDQIGDHELIEVIVSDNASTDATAEIATRYASRYSNMKYVRNEENIGGDPNIFRVMNLAQGTFVKLQGDDDFYVEGTLNALLHVLHSHSDCGIVQVFVRNGDGRIWTGTGMSAYLDATSIYATFISSIVLRREDLVKIKEPALFLRSSFNQLYLQYAILEENPKFCVMNSSMFTYGGGSSEGYNFGEIIFHSYQSILQHFIGRGLTMDDFLKEKKRTLFEYALPWFDHIIRTKMEGNTDRFEDIYIDHYKDEPYYEEGLSIIASILKST</sequence>
<dbReference type="SUPFAM" id="SSF53448">
    <property type="entry name" value="Nucleotide-diphospho-sugar transferases"/>
    <property type="match status" value="1"/>
</dbReference>
<proteinExistence type="predicted"/>
<dbReference type="Pfam" id="PF00132">
    <property type="entry name" value="Hexapep"/>
    <property type="match status" value="1"/>
</dbReference>
<dbReference type="RefSeq" id="WP_169279194.1">
    <property type="nucleotide sequence ID" value="NZ_CP051680.1"/>
</dbReference>
<dbReference type="PANTHER" id="PTHR23416">
    <property type="entry name" value="SIALIC ACID SYNTHASE-RELATED"/>
    <property type="match status" value="1"/>
</dbReference>
<dbReference type="InterPro" id="IPR011004">
    <property type="entry name" value="Trimer_LpxA-like_sf"/>
</dbReference>
<dbReference type="EMBL" id="CP051680">
    <property type="protein sequence ID" value="QJD82898.1"/>
    <property type="molecule type" value="Genomic_DNA"/>
</dbReference>
<dbReference type="Proteomes" id="UP000502248">
    <property type="component" value="Chromosome"/>
</dbReference>
<dbReference type="InterPro" id="IPR029044">
    <property type="entry name" value="Nucleotide-diphossugar_trans"/>
</dbReference>
<dbReference type="Pfam" id="PF00535">
    <property type="entry name" value="Glycos_transf_2"/>
    <property type="match status" value="1"/>
</dbReference>
<dbReference type="SUPFAM" id="SSF51161">
    <property type="entry name" value="Trimeric LpxA-like enzymes"/>
    <property type="match status" value="1"/>
</dbReference>
<dbReference type="GO" id="GO:0016740">
    <property type="term" value="F:transferase activity"/>
    <property type="evidence" value="ECO:0007669"/>
    <property type="project" value="UniProtKB-KW"/>
</dbReference>